<gene>
    <name evidence="1" type="ORF">OAN307_c19990</name>
</gene>
<proteinExistence type="predicted"/>
<dbReference type="RefSeq" id="WP_015499669.1">
    <property type="nucleotide sequence ID" value="NC_020911.1"/>
</dbReference>
<organism evidence="1 2">
    <name type="scientific">Octadecabacter antarcticus 307</name>
    <dbReference type="NCBI Taxonomy" id="391626"/>
    <lineage>
        <taxon>Bacteria</taxon>
        <taxon>Pseudomonadati</taxon>
        <taxon>Pseudomonadota</taxon>
        <taxon>Alphaproteobacteria</taxon>
        <taxon>Rhodobacterales</taxon>
        <taxon>Roseobacteraceae</taxon>
        <taxon>Octadecabacter</taxon>
    </lineage>
</organism>
<dbReference type="EMBL" id="CP003740">
    <property type="protein sequence ID" value="AGI67644.1"/>
    <property type="molecule type" value="Genomic_DNA"/>
</dbReference>
<dbReference type="AlphaFoldDB" id="M9R4T8"/>
<reference evidence="1 2" key="1">
    <citation type="journal article" date="2013" name="PLoS ONE">
        <title>Poles Apart: Arctic and Antarctic Octadecabacter strains Share High Genome Plasticity and a New Type of Xanthorhodopsin.</title>
        <authorList>
            <person name="Vollmers J."/>
            <person name="Voget S."/>
            <person name="Dietrich S."/>
            <person name="Gollnow K."/>
            <person name="Smits M."/>
            <person name="Meyer K."/>
            <person name="Brinkhoff T."/>
            <person name="Simon M."/>
            <person name="Daniel R."/>
        </authorList>
    </citation>
    <scope>NUCLEOTIDE SEQUENCE [LARGE SCALE GENOMIC DNA]</scope>
    <source>
        <strain evidence="1 2">307</strain>
    </source>
</reference>
<dbReference type="KEGG" id="oat:OAN307_c19990"/>
<dbReference type="Proteomes" id="UP000005307">
    <property type="component" value="Chromosome"/>
</dbReference>
<evidence type="ECO:0000313" key="2">
    <source>
        <dbReference type="Proteomes" id="UP000005307"/>
    </source>
</evidence>
<dbReference type="STRING" id="391626.OAN307_c19990"/>
<name>M9R4T8_9RHOB</name>
<keyword evidence="2" id="KW-1185">Reference proteome</keyword>
<sequence>MDLAQLTASNHLACEFKHRVANVAKADLYFMLADSAARAISAASAARGATAFRNRRVCLQRHLFVQCIGGGDIEHIDLRGWPTSSASRMWHRKTKFMGGAGASFIINIGHCVQINLHLQVKNLLCSDNAKDIGLAHEARADNPDREFFVFKSFQCFFVNDQPKVNCTV</sequence>
<protein>
    <submittedName>
        <fullName evidence="1">Uncharacterized protein</fullName>
    </submittedName>
</protein>
<evidence type="ECO:0000313" key="1">
    <source>
        <dbReference type="EMBL" id="AGI67644.1"/>
    </source>
</evidence>
<accession>M9R4T8</accession>
<dbReference type="HOGENOM" id="CLU_1584801_0_0_5"/>